<dbReference type="SMART" id="SM00220">
    <property type="entry name" value="S_TKc"/>
    <property type="match status" value="1"/>
</dbReference>
<feature type="region of interest" description="Disordered" evidence="18">
    <location>
        <begin position="132"/>
        <end position="159"/>
    </location>
</feature>
<dbReference type="InterPro" id="IPR017441">
    <property type="entry name" value="Protein_kinase_ATP_BS"/>
</dbReference>
<keyword evidence="5" id="KW-0723">Serine/threonine-protein kinase</keyword>
<feature type="transmembrane region" description="Helical" evidence="19">
    <location>
        <begin position="166"/>
        <end position="188"/>
    </location>
</feature>
<evidence type="ECO:0000313" key="22">
    <source>
        <dbReference type="EMBL" id="KAJ4780500.1"/>
    </source>
</evidence>
<keyword evidence="11 22" id="KW-0418">Kinase</keyword>
<organism evidence="22 23">
    <name type="scientific">Rhynchospora pubera</name>
    <dbReference type="NCBI Taxonomy" id="906938"/>
    <lineage>
        <taxon>Eukaryota</taxon>
        <taxon>Viridiplantae</taxon>
        <taxon>Streptophyta</taxon>
        <taxon>Embryophyta</taxon>
        <taxon>Tracheophyta</taxon>
        <taxon>Spermatophyta</taxon>
        <taxon>Magnoliopsida</taxon>
        <taxon>Liliopsida</taxon>
        <taxon>Poales</taxon>
        <taxon>Cyperaceae</taxon>
        <taxon>Cyperoideae</taxon>
        <taxon>Rhynchosporeae</taxon>
        <taxon>Rhynchospora</taxon>
    </lineage>
</organism>
<dbReference type="EMBL" id="JAMFTS010000003">
    <property type="protein sequence ID" value="KAJ4780500.1"/>
    <property type="molecule type" value="Genomic_DNA"/>
</dbReference>
<evidence type="ECO:0000256" key="10">
    <source>
        <dbReference type="ARBA" id="ARBA00022741"/>
    </source>
</evidence>
<dbReference type="GO" id="GO:0005524">
    <property type="term" value="F:ATP binding"/>
    <property type="evidence" value="ECO:0007669"/>
    <property type="project" value="UniProtKB-UniRule"/>
</dbReference>
<evidence type="ECO:0000256" key="11">
    <source>
        <dbReference type="ARBA" id="ARBA00022777"/>
    </source>
</evidence>
<dbReference type="Gene3D" id="3.30.200.20">
    <property type="entry name" value="Phosphorylase Kinase, domain 1"/>
    <property type="match status" value="1"/>
</dbReference>
<dbReference type="PROSITE" id="PS00107">
    <property type="entry name" value="PROTEIN_KINASE_ATP"/>
    <property type="match status" value="1"/>
</dbReference>
<feature type="domain" description="Protein kinase" evidence="20">
    <location>
        <begin position="226"/>
        <end position="514"/>
    </location>
</feature>
<keyword evidence="15 22" id="KW-0675">Receptor</keyword>
<keyword evidence="7 19" id="KW-0812">Transmembrane</keyword>
<dbReference type="Gene3D" id="3.30.430.20">
    <property type="entry name" value="Gnk2 domain, C-X8-C-X2-C motif"/>
    <property type="match status" value="1"/>
</dbReference>
<evidence type="ECO:0000256" key="7">
    <source>
        <dbReference type="ARBA" id="ARBA00022692"/>
    </source>
</evidence>
<evidence type="ECO:0000256" key="3">
    <source>
        <dbReference type="ARBA" id="ARBA00010217"/>
    </source>
</evidence>
<feature type="compositionally biased region" description="Pro residues" evidence="18">
    <location>
        <begin position="143"/>
        <end position="156"/>
    </location>
</feature>
<dbReference type="InterPro" id="IPR008271">
    <property type="entry name" value="Ser/Thr_kinase_AS"/>
</dbReference>
<evidence type="ECO:0000256" key="15">
    <source>
        <dbReference type="ARBA" id="ARBA00023170"/>
    </source>
</evidence>
<dbReference type="InterPro" id="IPR000719">
    <property type="entry name" value="Prot_kinase_dom"/>
</dbReference>
<keyword evidence="13 19" id="KW-1133">Transmembrane helix</keyword>
<dbReference type="CDD" id="cd23509">
    <property type="entry name" value="Gnk2-like"/>
    <property type="match status" value="1"/>
</dbReference>
<evidence type="ECO:0000256" key="18">
    <source>
        <dbReference type="SAM" id="MobiDB-lite"/>
    </source>
</evidence>
<reference evidence="22" key="1">
    <citation type="submission" date="2022-08" db="EMBL/GenBank/DDBJ databases">
        <authorList>
            <person name="Marques A."/>
        </authorList>
    </citation>
    <scope>NUCLEOTIDE SEQUENCE</scope>
    <source>
        <strain evidence="22">RhyPub2mFocal</strain>
        <tissue evidence="22">Leaves</tissue>
    </source>
</reference>
<evidence type="ECO:0000256" key="12">
    <source>
        <dbReference type="ARBA" id="ARBA00022840"/>
    </source>
</evidence>
<dbReference type="GO" id="GO:0004674">
    <property type="term" value="F:protein serine/threonine kinase activity"/>
    <property type="evidence" value="ECO:0007669"/>
    <property type="project" value="UniProtKB-KW"/>
</dbReference>
<evidence type="ECO:0000256" key="9">
    <source>
        <dbReference type="ARBA" id="ARBA00022737"/>
    </source>
</evidence>
<dbReference type="PROSITE" id="PS50011">
    <property type="entry name" value="PROTEIN_KINASE_DOM"/>
    <property type="match status" value="1"/>
</dbReference>
<keyword evidence="4" id="KW-1003">Cell membrane</keyword>
<evidence type="ECO:0000256" key="16">
    <source>
        <dbReference type="ARBA" id="ARBA00023180"/>
    </source>
</evidence>
<keyword evidence="16" id="KW-0325">Glycoprotein</keyword>
<evidence type="ECO:0000256" key="8">
    <source>
        <dbReference type="ARBA" id="ARBA00022729"/>
    </source>
</evidence>
<dbReference type="Proteomes" id="UP001140206">
    <property type="component" value="Chromosome 3"/>
</dbReference>
<evidence type="ECO:0000256" key="4">
    <source>
        <dbReference type="ARBA" id="ARBA00022475"/>
    </source>
</evidence>
<evidence type="ECO:0000259" key="20">
    <source>
        <dbReference type="PROSITE" id="PS50011"/>
    </source>
</evidence>
<dbReference type="InterPro" id="IPR011009">
    <property type="entry name" value="Kinase-like_dom_sf"/>
</dbReference>
<comment type="subcellular location">
    <subcellularLocation>
        <location evidence="1">Cell membrane</location>
        <topology evidence="1">Single-pass type I membrane protein</topology>
    </subcellularLocation>
</comment>
<evidence type="ECO:0000313" key="23">
    <source>
        <dbReference type="Proteomes" id="UP001140206"/>
    </source>
</evidence>
<dbReference type="Pfam" id="PF00069">
    <property type="entry name" value="Pkinase"/>
    <property type="match status" value="1"/>
</dbReference>
<keyword evidence="10 17" id="KW-0547">Nucleotide-binding</keyword>
<accession>A0AAV8EGF5</accession>
<dbReference type="PROSITE" id="PS00108">
    <property type="entry name" value="PROTEIN_KINASE_ST"/>
    <property type="match status" value="1"/>
</dbReference>
<dbReference type="Gene3D" id="1.10.510.10">
    <property type="entry name" value="Transferase(Phosphotransferase) domain 1"/>
    <property type="match status" value="1"/>
</dbReference>
<evidence type="ECO:0000259" key="21">
    <source>
        <dbReference type="PROSITE" id="PS51473"/>
    </source>
</evidence>
<keyword evidence="23" id="KW-1185">Reference proteome</keyword>
<evidence type="ECO:0000256" key="14">
    <source>
        <dbReference type="ARBA" id="ARBA00023136"/>
    </source>
</evidence>
<evidence type="ECO:0000256" key="1">
    <source>
        <dbReference type="ARBA" id="ARBA00004251"/>
    </source>
</evidence>
<dbReference type="InterPro" id="IPR052059">
    <property type="entry name" value="CR_Ser/Thr_kinase"/>
</dbReference>
<evidence type="ECO:0000256" key="2">
    <source>
        <dbReference type="ARBA" id="ARBA00008536"/>
    </source>
</evidence>
<protein>
    <submittedName>
        <fullName evidence="22">Cysteine-rich RECEPTOR-like kinase</fullName>
    </submittedName>
</protein>
<evidence type="ECO:0000256" key="5">
    <source>
        <dbReference type="ARBA" id="ARBA00022527"/>
    </source>
</evidence>
<dbReference type="FunFam" id="1.10.510.10:FF:000240">
    <property type="entry name" value="Lectin-domain containing receptor kinase A4.3"/>
    <property type="match status" value="1"/>
</dbReference>
<dbReference type="InterPro" id="IPR002902">
    <property type="entry name" value="GNK2"/>
</dbReference>
<dbReference type="PANTHER" id="PTHR47973">
    <property type="entry name" value="CYSTEINE-RICH RECEPTOR-LIKE PROTEIN KINASE 3"/>
    <property type="match status" value="1"/>
</dbReference>
<comment type="similarity">
    <text evidence="3">In the C-terminal section; belongs to the protein kinase superfamily. Ser/Thr protein kinase family.</text>
</comment>
<evidence type="ECO:0000256" key="13">
    <source>
        <dbReference type="ARBA" id="ARBA00022989"/>
    </source>
</evidence>
<name>A0AAV8EGF5_9POAL</name>
<dbReference type="Pfam" id="PF01657">
    <property type="entry name" value="Stress-antifung"/>
    <property type="match status" value="1"/>
</dbReference>
<dbReference type="PROSITE" id="PS51473">
    <property type="entry name" value="GNK2"/>
    <property type="match status" value="1"/>
</dbReference>
<comment type="caution">
    <text evidence="22">The sequence shown here is derived from an EMBL/GenBank/DDBJ whole genome shotgun (WGS) entry which is preliminary data.</text>
</comment>
<comment type="similarity">
    <text evidence="2">In the N-terminal section; belongs to the leguminous lectin family.</text>
</comment>
<feature type="binding site" evidence="17">
    <location>
        <position position="253"/>
    </location>
    <ligand>
        <name>ATP</name>
        <dbReference type="ChEBI" id="CHEBI:30616"/>
    </ligand>
</feature>
<dbReference type="InterPro" id="IPR038408">
    <property type="entry name" value="GNK2_sf"/>
</dbReference>
<dbReference type="AlphaFoldDB" id="A0AAV8EGF5"/>
<proteinExistence type="inferred from homology"/>
<dbReference type="SUPFAM" id="SSF56112">
    <property type="entry name" value="Protein kinase-like (PK-like)"/>
    <property type="match status" value="1"/>
</dbReference>
<keyword evidence="14 19" id="KW-0472">Membrane</keyword>
<gene>
    <name evidence="22" type="ORF">LUZ62_064757</name>
</gene>
<dbReference type="GO" id="GO:0002229">
    <property type="term" value="P:defense response to oomycetes"/>
    <property type="evidence" value="ECO:0007669"/>
    <property type="project" value="UniProtKB-ARBA"/>
</dbReference>
<feature type="domain" description="Gnk2-homologous" evidence="21">
    <location>
        <begin position="15"/>
        <end position="127"/>
    </location>
</feature>
<keyword evidence="6" id="KW-0808">Transferase</keyword>
<keyword evidence="9" id="KW-0677">Repeat</keyword>
<evidence type="ECO:0000256" key="6">
    <source>
        <dbReference type="ARBA" id="ARBA00022679"/>
    </source>
</evidence>
<dbReference type="GO" id="GO:0005886">
    <property type="term" value="C:plasma membrane"/>
    <property type="evidence" value="ECO:0007669"/>
    <property type="project" value="UniProtKB-SubCell"/>
</dbReference>
<evidence type="ECO:0000256" key="17">
    <source>
        <dbReference type="PROSITE-ProRule" id="PRU10141"/>
    </source>
</evidence>
<sequence length="529" mass="59449">MVRYSQALFFSVLDTNKTICDNWGDNETNGGRLESTVYNLINNLSDSAANKSETRFALGKSYLQNNSGNTTTIYGLAQCVRDLTAESCSTCLVNFTYTLKSSGAGKTYTGGRIVGQSCFIWYDDKPFENMIAGSSPSPGGGGTPPPGDGGTPPPPGDGGEGRRKTIIIIIVVSVMVGLIVIVICFVWPRKIISRTSSIRRSTEYQKLRPDIRVYSIHELKTATQNFSPSKRLGRGGYGEVYQAVMHGKSVAVKRLLKATKENEHELEKELFLVSNIDHPNILKLVGYCFERNQYFFVYEHMPNGSLDRHLKDIAQRQTLNWAIRFKIIKEIAQGLSYLHYGLEKRITHVDLKLANILLSKEMTAKIADFDMLRTFDSKETHQSTEKGYGTPGYMAPEVNMMAIRKNYSLKSDIYSFGIMVLEIVTGQGIHTFNKSESEGNLSVSDESLMSFVWNRWNQKKYQEVIDPYLDVQIERANEKMVRCIHIGLLCIQHEAAKRPDILDVQKMLSTKEHLPPPSVPGFVREGQSF</sequence>
<keyword evidence="12 17" id="KW-0067">ATP-binding</keyword>
<keyword evidence="8" id="KW-0732">Signal</keyword>
<evidence type="ECO:0000256" key="19">
    <source>
        <dbReference type="SAM" id="Phobius"/>
    </source>
</evidence>